<accession>A0ABY5GR69</accession>
<evidence type="ECO:0000313" key="1">
    <source>
        <dbReference type="EMBL" id="UTV31032.1"/>
    </source>
</evidence>
<protein>
    <submittedName>
        <fullName evidence="1">Oxidoreductase</fullName>
    </submittedName>
</protein>
<dbReference type="RefSeq" id="WP_255392396.1">
    <property type="nucleotide sequence ID" value="NZ_CP101510.1"/>
</dbReference>
<reference evidence="1" key="1">
    <citation type="submission" date="2022-07" db="EMBL/GenBank/DDBJ databases">
        <title>Genome sequencing of Photobacterium atrarenae GJH2-4.</title>
        <authorList>
            <person name="Park S.-J."/>
        </authorList>
    </citation>
    <scope>NUCLEOTIDE SEQUENCE</scope>
    <source>
        <strain evidence="1">GJH2-4</strain>
    </source>
</reference>
<dbReference type="Proteomes" id="UP001057998">
    <property type="component" value="Chromosome 3"/>
</dbReference>
<dbReference type="InterPro" id="IPR036374">
    <property type="entry name" value="OxRdtase_Mopterin-bd_sf"/>
</dbReference>
<sequence length="138" mass="15620">MILTISGNISQTNTGHSARFDRQMLAQLPQHTLTTQTPWTEKPHTYEGVLLRDLLQSLGAFGQHVTALALNAYQSDIKMDIIQSYPILLAMKDNGTLMRVRDKGPLWIIYPISEYPELDAPNHYEGMVWQLSALEVKP</sequence>
<dbReference type="EMBL" id="CP101510">
    <property type="protein sequence ID" value="UTV31032.1"/>
    <property type="molecule type" value="Genomic_DNA"/>
</dbReference>
<gene>
    <name evidence="1" type="ORF">NNL38_24405</name>
</gene>
<name>A0ABY5GR69_9GAMM</name>
<dbReference type="SUPFAM" id="SSF56524">
    <property type="entry name" value="Oxidoreductase molybdopterin-binding domain"/>
    <property type="match status" value="1"/>
</dbReference>
<keyword evidence="2" id="KW-1185">Reference proteome</keyword>
<dbReference type="Gene3D" id="3.90.420.10">
    <property type="entry name" value="Oxidoreductase, molybdopterin-binding domain"/>
    <property type="match status" value="1"/>
</dbReference>
<organism evidence="1 2">
    <name type="scientific">Photobacterium atrarenae</name>
    <dbReference type="NCBI Taxonomy" id="865757"/>
    <lineage>
        <taxon>Bacteria</taxon>
        <taxon>Pseudomonadati</taxon>
        <taxon>Pseudomonadota</taxon>
        <taxon>Gammaproteobacteria</taxon>
        <taxon>Vibrionales</taxon>
        <taxon>Vibrionaceae</taxon>
        <taxon>Photobacterium</taxon>
    </lineage>
</organism>
<proteinExistence type="predicted"/>
<evidence type="ECO:0000313" key="2">
    <source>
        <dbReference type="Proteomes" id="UP001057998"/>
    </source>
</evidence>